<dbReference type="GO" id="GO:0016757">
    <property type="term" value="F:glycosyltransferase activity"/>
    <property type="evidence" value="ECO:0007669"/>
    <property type="project" value="UniProtKB-KW"/>
</dbReference>
<sequence>MWYSYNKRQKITALDFKDEKIKKQFHIYVLIPCLNEELVIQTTLKSILKNNYENLVVTVIDDASDDRSLEKISEIQDSRLNVLRRIKPNAQKGKGTALNWAYYQISEQIQEAGIAPEDVLIAIIDADTKLDNNYFEKVNMVFNHDAKLTGLQSKVRVANLLKDASQDLEFSEIINATQMFRTLTNTVAFGGNGQFCKLSTLQALNEDPWTDSLVEDFDLSTRLFLSDIEVKNAQFDDIYIEQTGIINDNEALVKQRVRWAQGNIQSSKYILPTIRSKKLQNKQKFELLMTLLKPWLMGIEYIIVIYTLIMIVNSAILSGITQSLKIVVVLFIVMSIYIIFVNFVWAILYNKGKSQEKTRVWDVVKDTVNLTKFLLILTQIYPQSAIRYFNSKNDWVKTNRQEESVDPHIDEYKK</sequence>
<dbReference type="InterPro" id="IPR050321">
    <property type="entry name" value="Glycosyltr_2/OpgH_subfam"/>
</dbReference>
<reference evidence="8" key="1">
    <citation type="submission" date="2023-06" db="EMBL/GenBank/DDBJ databases">
        <title>Draft Genome Sequences of lactic acid bacteria strains isolated from fermented milk products.</title>
        <authorList>
            <person name="Elcheninov A.G."/>
            <person name="Klyukina A."/>
            <person name="Zayulina K.S."/>
            <person name="Gavirova L.A."/>
            <person name="Shcherbakova P.A."/>
            <person name="Shestakov A.I."/>
            <person name="Kublanov I.V."/>
            <person name="Kochetkova T.V."/>
        </authorList>
    </citation>
    <scope>NUCLEOTIDE SEQUENCE</scope>
    <source>
        <strain evidence="8">TOM.142</strain>
    </source>
</reference>
<dbReference type="CDD" id="cd06436">
    <property type="entry name" value="GlcNAc-1-P_transferase"/>
    <property type="match status" value="1"/>
</dbReference>
<evidence type="ECO:0000256" key="4">
    <source>
        <dbReference type="ARBA" id="ARBA00022692"/>
    </source>
</evidence>
<dbReference type="Proteomes" id="UP001240905">
    <property type="component" value="Unassembled WGS sequence"/>
</dbReference>
<dbReference type="EC" id="2.4.-.-" evidence="8"/>
<dbReference type="Pfam" id="PF13641">
    <property type="entry name" value="Glyco_tranf_2_3"/>
    <property type="match status" value="1"/>
</dbReference>
<dbReference type="AlphaFoldDB" id="A0AAW7J065"/>
<dbReference type="EMBL" id="JAUCAE010000017">
    <property type="protein sequence ID" value="MDM7547405.1"/>
    <property type="molecule type" value="Genomic_DNA"/>
</dbReference>
<feature type="transmembrane region" description="Helical" evidence="7">
    <location>
        <begin position="299"/>
        <end position="320"/>
    </location>
</feature>
<dbReference type="PANTHER" id="PTHR43867:SF2">
    <property type="entry name" value="CELLULOSE SYNTHASE CATALYTIC SUBUNIT A [UDP-FORMING]"/>
    <property type="match status" value="1"/>
</dbReference>
<evidence type="ECO:0000256" key="1">
    <source>
        <dbReference type="ARBA" id="ARBA00004141"/>
    </source>
</evidence>
<comment type="subcellular location">
    <subcellularLocation>
        <location evidence="1">Membrane</location>
        <topology evidence="1">Multi-pass membrane protein</topology>
    </subcellularLocation>
</comment>
<name>A0AAW7J065_9LACT</name>
<comment type="caution">
    <text evidence="8">The sequence shown here is derived from an EMBL/GenBank/DDBJ whole genome shotgun (WGS) entry which is preliminary data.</text>
</comment>
<evidence type="ECO:0000256" key="3">
    <source>
        <dbReference type="ARBA" id="ARBA00022679"/>
    </source>
</evidence>
<evidence type="ECO:0000313" key="9">
    <source>
        <dbReference type="Proteomes" id="UP001240905"/>
    </source>
</evidence>
<dbReference type="PANTHER" id="PTHR43867">
    <property type="entry name" value="CELLULOSE SYNTHASE CATALYTIC SUBUNIT A [UDP-FORMING]"/>
    <property type="match status" value="1"/>
</dbReference>
<keyword evidence="3 8" id="KW-0808">Transferase</keyword>
<proteinExistence type="predicted"/>
<keyword evidence="2 8" id="KW-0328">Glycosyltransferase</keyword>
<dbReference type="GO" id="GO:0016020">
    <property type="term" value="C:membrane"/>
    <property type="evidence" value="ECO:0007669"/>
    <property type="project" value="UniProtKB-SubCell"/>
</dbReference>
<accession>A0AAW7J065</accession>
<gene>
    <name evidence="8" type="ORF">QUD52_10245</name>
</gene>
<keyword evidence="6 7" id="KW-0472">Membrane</keyword>
<evidence type="ECO:0000313" key="8">
    <source>
        <dbReference type="EMBL" id="MDM7547405.1"/>
    </source>
</evidence>
<organism evidence="8 9">
    <name type="scientific">Lactococcus lactis</name>
    <dbReference type="NCBI Taxonomy" id="1358"/>
    <lineage>
        <taxon>Bacteria</taxon>
        <taxon>Bacillati</taxon>
        <taxon>Bacillota</taxon>
        <taxon>Bacilli</taxon>
        <taxon>Lactobacillales</taxon>
        <taxon>Streptococcaceae</taxon>
        <taxon>Lactococcus</taxon>
    </lineage>
</organism>
<dbReference type="SUPFAM" id="SSF53448">
    <property type="entry name" value="Nucleotide-diphospho-sugar transferases"/>
    <property type="match status" value="1"/>
</dbReference>
<evidence type="ECO:0000256" key="6">
    <source>
        <dbReference type="ARBA" id="ARBA00023136"/>
    </source>
</evidence>
<evidence type="ECO:0000256" key="2">
    <source>
        <dbReference type="ARBA" id="ARBA00022676"/>
    </source>
</evidence>
<keyword evidence="5 7" id="KW-1133">Transmembrane helix</keyword>
<keyword evidence="4 7" id="KW-0812">Transmembrane</keyword>
<dbReference type="InterPro" id="IPR029044">
    <property type="entry name" value="Nucleotide-diphossugar_trans"/>
</dbReference>
<feature type="transmembrane region" description="Helical" evidence="7">
    <location>
        <begin position="326"/>
        <end position="349"/>
    </location>
</feature>
<protein>
    <submittedName>
        <fullName evidence="8">Glycosyltransferase</fullName>
        <ecNumber evidence="8">2.4.-.-</ecNumber>
    </submittedName>
</protein>
<dbReference type="Gene3D" id="3.90.550.10">
    <property type="entry name" value="Spore Coat Polysaccharide Biosynthesis Protein SpsA, Chain A"/>
    <property type="match status" value="1"/>
</dbReference>
<evidence type="ECO:0000256" key="5">
    <source>
        <dbReference type="ARBA" id="ARBA00022989"/>
    </source>
</evidence>
<evidence type="ECO:0000256" key="7">
    <source>
        <dbReference type="SAM" id="Phobius"/>
    </source>
</evidence>